<accession>A0ABZ3H8K1</accession>
<protein>
    <submittedName>
        <fullName evidence="1">Uncharacterized protein</fullName>
    </submittedName>
</protein>
<name>A0ABZ3H8K1_9BACT</name>
<dbReference type="RefSeq" id="WP_345972208.1">
    <property type="nucleotide sequence ID" value="NZ_CP147920.1"/>
</dbReference>
<dbReference type="EMBL" id="CP147920">
    <property type="protein sequence ID" value="XAU14499.1"/>
    <property type="molecule type" value="Genomic_DNA"/>
</dbReference>
<keyword evidence="2" id="KW-1185">Reference proteome</keyword>
<sequence length="199" mass="22459">MTEANTILPQNLQDLIANLSFVQAVPLGTQQGIPFVAVKVADNNSKLLEDNAVTCEFKPSIFNVDYKGQTIALCIVQFRINGSDRHIYTASYDLHNDKQYSDCHDLLAMTQYGLLVATNDVHTFLQFDTNFAGTFNPQQMIKEARASASDYDPLLFSEVSYGLTMQADTPAHLWEYLETIAPALHRWYARMQLQSEKVE</sequence>
<proteinExistence type="predicted"/>
<dbReference type="Proteomes" id="UP001447842">
    <property type="component" value="Chromosome"/>
</dbReference>
<evidence type="ECO:0000313" key="1">
    <source>
        <dbReference type="EMBL" id="XAU14499.1"/>
    </source>
</evidence>
<gene>
    <name evidence="1" type="ORF">WCY31_09605</name>
</gene>
<organism evidence="1 2">
    <name type="scientific">Sulfurimonas diazotrophicus</name>
    <dbReference type="NCBI Taxonomy" id="3131939"/>
    <lineage>
        <taxon>Bacteria</taxon>
        <taxon>Pseudomonadati</taxon>
        <taxon>Campylobacterota</taxon>
        <taxon>Epsilonproteobacteria</taxon>
        <taxon>Campylobacterales</taxon>
        <taxon>Sulfurimonadaceae</taxon>
        <taxon>Sulfurimonas</taxon>
    </lineage>
</organism>
<evidence type="ECO:0000313" key="2">
    <source>
        <dbReference type="Proteomes" id="UP001447842"/>
    </source>
</evidence>
<reference evidence="1 2" key="1">
    <citation type="submission" date="2024-03" db="EMBL/GenBank/DDBJ databases">
        <title>Sulfurimonas sp. HSL3-1.</title>
        <authorList>
            <person name="Wang S."/>
        </authorList>
    </citation>
    <scope>NUCLEOTIDE SEQUENCE [LARGE SCALE GENOMIC DNA]</scope>
    <source>
        <strain evidence="1 2">HSL3-1</strain>
    </source>
</reference>